<reference evidence="2" key="1">
    <citation type="journal article" date="2019" name="Int. J. Syst. Evol. Microbiol.">
        <title>The Global Catalogue of Microorganisms (GCM) 10K type strain sequencing project: providing services to taxonomists for standard genome sequencing and annotation.</title>
        <authorList>
            <consortium name="The Broad Institute Genomics Platform"/>
            <consortium name="The Broad Institute Genome Sequencing Center for Infectious Disease"/>
            <person name="Wu L."/>
            <person name="Ma J."/>
        </authorList>
    </citation>
    <scope>NUCLEOTIDE SEQUENCE [LARGE SCALE GENOMIC DNA]</scope>
    <source>
        <strain evidence="2">CCUG 62982</strain>
    </source>
</reference>
<evidence type="ECO:0000313" key="2">
    <source>
        <dbReference type="Proteomes" id="UP001596977"/>
    </source>
</evidence>
<proteinExistence type="predicted"/>
<dbReference type="EMBL" id="JBHTJG010000002">
    <property type="protein sequence ID" value="MFD0946089.1"/>
    <property type="molecule type" value="Genomic_DNA"/>
</dbReference>
<organism evidence="1 2">
    <name type="scientific">Sphingomonas canadensis</name>
    <dbReference type="NCBI Taxonomy" id="1219257"/>
    <lineage>
        <taxon>Bacteria</taxon>
        <taxon>Pseudomonadati</taxon>
        <taxon>Pseudomonadota</taxon>
        <taxon>Alphaproteobacteria</taxon>
        <taxon>Sphingomonadales</taxon>
        <taxon>Sphingomonadaceae</taxon>
        <taxon>Sphingomonas</taxon>
    </lineage>
</organism>
<evidence type="ECO:0000313" key="1">
    <source>
        <dbReference type="EMBL" id="MFD0946089.1"/>
    </source>
</evidence>
<keyword evidence="2" id="KW-1185">Reference proteome</keyword>
<sequence length="107" mass="12029">MNHVQLAQEPLPRLHALIRSEVPQVGFLALCGDKLPLELRNAAGRRFTALRLLLGSTRDDLFNAFGCEKVIRHFVPTASSHQFHLLRIADEIIRGFTREDSVLSEGI</sequence>
<accession>A0ABW3H9V2</accession>
<dbReference type="Proteomes" id="UP001596977">
    <property type="component" value="Unassembled WGS sequence"/>
</dbReference>
<comment type="caution">
    <text evidence="1">The sequence shown here is derived from an EMBL/GenBank/DDBJ whole genome shotgun (WGS) entry which is preliminary data.</text>
</comment>
<protein>
    <submittedName>
        <fullName evidence="1">Uncharacterized protein</fullName>
    </submittedName>
</protein>
<name>A0ABW3H9V2_9SPHN</name>
<gene>
    <name evidence="1" type="ORF">ACFQ1E_07050</name>
</gene>
<dbReference type="RefSeq" id="WP_264943120.1">
    <property type="nucleotide sequence ID" value="NZ_JAPDRA010000002.1"/>
</dbReference>